<feature type="transmembrane region" description="Helical" evidence="7">
    <location>
        <begin position="63"/>
        <end position="83"/>
    </location>
</feature>
<dbReference type="Pfam" id="PF07690">
    <property type="entry name" value="MFS_1"/>
    <property type="match status" value="1"/>
</dbReference>
<feature type="domain" description="Major facilitator superfamily (MFS) profile" evidence="8">
    <location>
        <begin position="1"/>
        <end position="182"/>
    </location>
</feature>
<feature type="transmembrane region" description="Helical" evidence="7">
    <location>
        <begin position="127"/>
        <end position="148"/>
    </location>
</feature>
<evidence type="ECO:0000256" key="2">
    <source>
        <dbReference type="ARBA" id="ARBA00022448"/>
    </source>
</evidence>
<comment type="subcellular location">
    <subcellularLocation>
        <location evidence="1">Cell membrane</location>
        <topology evidence="1">Multi-pass membrane protein</topology>
    </subcellularLocation>
</comment>
<comment type="caution">
    <text evidence="9">The sequence shown here is derived from an EMBL/GenBank/DDBJ whole genome shotgun (WGS) entry which is preliminary data.</text>
</comment>
<evidence type="ECO:0000256" key="3">
    <source>
        <dbReference type="ARBA" id="ARBA00022475"/>
    </source>
</evidence>
<evidence type="ECO:0000256" key="1">
    <source>
        <dbReference type="ARBA" id="ARBA00004651"/>
    </source>
</evidence>
<keyword evidence="2" id="KW-0813">Transport</keyword>
<dbReference type="InterPro" id="IPR011701">
    <property type="entry name" value="MFS"/>
</dbReference>
<feature type="transmembrane region" description="Helical" evidence="7">
    <location>
        <begin position="89"/>
        <end position="106"/>
    </location>
</feature>
<feature type="transmembrane region" description="Helical" evidence="7">
    <location>
        <begin position="154"/>
        <end position="173"/>
    </location>
</feature>
<dbReference type="AlphaFoldDB" id="A0A1B9B8A1"/>
<dbReference type="InterPro" id="IPR036259">
    <property type="entry name" value="MFS_trans_sf"/>
</dbReference>
<reference evidence="10" key="1">
    <citation type="submission" date="2016-05" db="EMBL/GenBank/DDBJ databases">
        <authorList>
            <person name="Liu B."/>
            <person name="Wang J."/>
            <person name="Zhu Y."/>
            <person name="Liu G."/>
            <person name="Chen Q."/>
            <person name="Chen Z."/>
            <person name="Lan J."/>
            <person name="Che J."/>
            <person name="Ge C."/>
            <person name="Shi H."/>
            <person name="Pan Z."/>
            <person name="Liu X."/>
        </authorList>
    </citation>
    <scope>NUCLEOTIDE SEQUENCE [LARGE SCALE GENOMIC DNA]</scope>
    <source>
        <strain evidence="10">FJAT-27215</strain>
    </source>
</reference>
<feature type="transmembrane region" description="Helical" evidence="7">
    <location>
        <begin position="38"/>
        <end position="56"/>
    </location>
</feature>
<name>A0A1B9B8A1_9BACI</name>
<keyword evidence="3" id="KW-1003">Cell membrane</keyword>
<dbReference type="Gene3D" id="1.20.1250.20">
    <property type="entry name" value="MFS general substrate transporter like domains"/>
    <property type="match status" value="1"/>
</dbReference>
<dbReference type="GO" id="GO:0005886">
    <property type="term" value="C:plasma membrane"/>
    <property type="evidence" value="ECO:0007669"/>
    <property type="project" value="UniProtKB-SubCell"/>
</dbReference>
<evidence type="ECO:0000256" key="6">
    <source>
        <dbReference type="ARBA" id="ARBA00023136"/>
    </source>
</evidence>
<sequence length="182" mass="20352">MNFRRFILSQSLIMMAGSMIFPFYVLLLRNVGESYTQFGWAYGLFALTSAVAYPVIGKSADQLGDQLLLVIYTWGMAVILLFFPLVTEVWQVYVLQIFMGLLGALQKNTEKTSLARHVRKERAGQQIGAYHTWTSVGAAIAIILTGYIVDFLTIGTIFYLASFIYVMSGIILLKKPEQAASQ</sequence>
<evidence type="ECO:0000313" key="9">
    <source>
        <dbReference type="EMBL" id="OCA92319.1"/>
    </source>
</evidence>
<dbReference type="InterPro" id="IPR020846">
    <property type="entry name" value="MFS_dom"/>
</dbReference>
<protein>
    <submittedName>
        <fullName evidence="9">MFS transporter</fullName>
    </submittedName>
</protein>
<evidence type="ECO:0000256" key="4">
    <source>
        <dbReference type="ARBA" id="ARBA00022692"/>
    </source>
</evidence>
<organism evidence="9 10">
    <name type="scientific">Pseudobacillus wudalianchiensis</name>
    <dbReference type="NCBI Taxonomy" id="1743143"/>
    <lineage>
        <taxon>Bacteria</taxon>
        <taxon>Bacillati</taxon>
        <taxon>Bacillota</taxon>
        <taxon>Bacilli</taxon>
        <taxon>Bacillales</taxon>
        <taxon>Bacillaceae</taxon>
        <taxon>Pseudobacillus</taxon>
    </lineage>
</organism>
<dbReference type="Proteomes" id="UP000092578">
    <property type="component" value="Unassembled WGS sequence"/>
</dbReference>
<feature type="transmembrane region" description="Helical" evidence="7">
    <location>
        <begin position="12"/>
        <end position="32"/>
    </location>
</feature>
<keyword evidence="4 7" id="KW-0812">Transmembrane</keyword>
<keyword evidence="5 7" id="KW-1133">Transmembrane helix</keyword>
<dbReference type="PANTHER" id="PTHR43414">
    <property type="entry name" value="MULTIDRUG RESISTANCE PROTEIN MDTG"/>
    <property type="match status" value="1"/>
</dbReference>
<dbReference type="PROSITE" id="PS50850">
    <property type="entry name" value="MFS"/>
    <property type="match status" value="1"/>
</dbReference>
<evidence type="ECO:0000256" key="5">
    <source>
        <dbReference type="ARBA" id="ARBA00022989"/>
    </source>
</evidence>
<accession>A0A1B9B8A1</accession>
<gene>
    <name evidence="9" type="ORF">A8F95_00915</name>
</gene>
<proteinExistence type="predicted"/>
<dbReference type="SUPFAM" id="SSF103473">
    <property type="entry name" value="MFS general substrate transporter"/>
    <property type="match status" value="1"/>
</dbReference>
<dbReference type="EMBL" id="MAYT01000001">
    <property type="protein sequence ID" value="OCA92319.1"/>
    <property type="molecule type" value="Genomic_DNA"/>
</dbReference>
<keyword evidence="6 7" id="KW-0472">Membrane</keyword>
<dbReference type="RefSeq" id="WP_065408835.1">
    <property type="nucleotide sequence ID" value="NZ_MAYT01000001.1"/>
</dbReference>
<evidence type="ECO:0000259" key="8">
    <source>
        <dbReference type="PROSITE" id="PS50850"/>
    </source>
</evidence>
<dbReference type="PANTHER" id="PTHR43414:SF6">
    <property type="entry name" value="MULTIDRUG RESISTANCE PROTEIN MDTG"/>
    <property type="match status" value="1"/>
</dbReference>
<keyword evidence="10" id="KW-1185">Reference proteome</keyword>
<dbReference type="GO" id="GO:0022857">
    <property type="term" value="F:transmembrane transporter activity"/>
    <property type="evidence" value="ECO:0007669"/>
    <property type="project" value="InterPro"/>
</dbReference>
<evidence type="ECO:0000313" key="10">
    <source>
        <dbReference type="Proteomes" id="UP000092578"/>
    </source>
</evidence>
<evidence type="ECO:0000256" key="7">
    <source>
        <dbReference type="SAM" id="Phobius"/>
    </source>
</evidence>